<evidence type="ECO:0000256" key="12">
    <source>
        <dbReference type="ARBA" id="ARBA00023136"/>
    </source>
</evidence>
<feature type="domain" description="Pex N-terminal" evidence="19">
    <location>
        <begin position="565"/>
        <end position="832"/>
    </location>
</feature>
<comment type="subunit">
    <text evidence="15">Component of the PEX2-PEX10-PEX12 retrotranslocation channel, composed of PEX2, PEX10 and PEX12.</text>
</comment>
<name>A0AAD6NL75_DREDA</name>
<evidence type="ECO:0000256" key="1">
    <source>
        <dbReference type="ARBA" id="ARBA00004585"/>
    </source>
</evidence>
<keyword evidence="8" id="KW-0863">Zinc-finger</keyword>
<evidence type="ECO:0000313" key="21">
    <source>
        <dbReference type="Proteomes" id="UP001221413"/>
    </source>
</evidence>
<comment type="similarity">
    <text evidence="3">Belongs to the pex2/pex10/pex12 family.</text>
</comment>
<keyword evidence="5" id="KW-0813">Transport</keyword>
<dbReference type="Pfam" id="PF02656">
    <property type="entry name" value="DUF202"/>
    <property type="match status" value="1"/>
</dbReference>
<evidence type="ECO:0000256" key="4">
    <source>
        <dbReference type="ARBA" id="ARBA00018980"/>
    </source>
</evidence>
<evidence type="ECO:0000256" key="15">
    <source>
        <dbReference type="ARBA" id="ARBA00034505"/>
    </source>
</evidence>
<dbReference type="GO" id="GO:1990429">
    <property type="term" value="C:peroxisomal importomer complex"/>
    <property type="evidence" value="ECO:0007669"/>
    <property type="project" value="TreeGrafter"/>
</dbReference>
<dbReference type="Pfam" id="PF04757">
    <property type="entry name" value="Pex2_Pex12"/>
    <property type="match status" value="1"/>
</dbReference>
<feature type="transmembrane region" description="Helical" evidence="17">
    <location>
        <begin position="724"/>
        <end position="745"/>
    </location>
</feature>
<evidence type="ECO:0000256" key="2">
    <source>
        <dbReference type="ARBA" id="ARBA00004906"/>
    </source>
</evidence>
<dbReference type="PANTHER" id="PTHR12888">
    <property type="entry name" value="PEROXISOME ASSEMBLY PROTEIN 12 PEROXIN-12"/>
    <property type="match status" value="1"/>
</dbReference>
<evidence type="ECO:0000256" key="5">
    <source>
        <dbReference type="ARBA" id="ARBA00022448"/>
    </source>
</evidence>
<keyword evidence="12 17" id="KW-0472">Membrane</keyword>
<dbReference type="Gene3D" id="3.30.40.10">
    <property type="entry name" value="Zinc/RING finger domain, C3HC4 (zinc finger)"/>
    <property type="match status" value="1"/>
</dbReference>
<evidence type="ECO:0000256" key="11">
    <source>
        <dbReference type="ARBA" id="ARBA00022989"/>
    </source>
</evidence>
<feature type="transmembrane region" description="Helical" evidence="17">
    <location>
        <begin position="89"/>
        <end position="112"/>
    </location>
</feature>
<keyword evidence="7" id="KW-0479">Metal-binding</keyword>
<keyword evidence="10" id="KW-0653">Protein transport</keyword>
<comment type="caution">
    <text evidence="20">The sequence shown here is derived from an EMBL/GenBank/DDBJ whole genome shotgun (WGS) entry which is preliminary data.</text>
</comment>
<keyword evidence="6 17" id="KW-0812">Transmembrane</keyword>
<feature type="compositionally biased region" description="Basic and acidic residues" evidence="16">
    <location>
        <begin position="443"/>
        <end position="470"/>
    </location>
</feature>
<dbReference type="GO" id="GO:0005778">
    <property type="term" value="C:peroxisomal membrane"/>
    <property type="evidence" value="ECO:0007669"/>
    <property type="project" value="UniProtKB-SubCell"/>
</dbReference>
<protein>
    <recommendedName>
        <fullName evidence="4">Peroxisome assembly protein 12</fullName>
    </recommendedName>
    <alternativeName>
        <fullName evidence="14">Peroxin-12</fullName>
    </alternativeName>
</protein>
<dbReference type="SUPFAM" id="SSF57850">
    <property type="entry name" value="RING/U-box"/>
    <property type="match status" value="1"/>
</dbReference>
<accession>A0AAD6NL75</accession>
<evidence type="ECO:0000256" key="8">
    <source>
        <dbReference type="ARBA" id="ARBA00022771"/>
    </source>
</evidence>
<keyword evidence="21" id="KW-1185">Reference proteome</keyword>
<evidence type="ECO:0000256" key="7">
    <source>
        <dbReference type="ARBA" id="ARBA00022723"/>
    </source>
</evidence>
<dbReference type="InterPro" id="IPR006845">
    <property type="entry name" value="Pex_N"/>
</dbReference>
<dbReference type="GO" id="GO:0008270">
    <property type="term" value="F:zinc ion binding"/>
    <property type="evidence" value="ECO:0007669"/>
    <property type="project" value="UniProtKB-KW"/>
</dbReference>
<evidence type="ECO:0000256" key="10">
    <source>
        <dbReference type="ARBA" id="ARBA00022927"/>
    </source>
</evidence>
<keyword evidence="11 17" id="KW-1133">Transmembrane helix</keyword>
<dbReference type="Proteomes" id="UP001221413">
    <property type="component" value="Unassembled WGS sequence"/>
</dbReference>
<evidence type="ECO:0000256" key="16">
    <source>
        <dbReference type="SAM" id="MobiDB-lite"/>
    </source>
</evidence>
<evidence type="ECO:0000256" key="6">
    <source>
        <dbReference type="ARBA" id="ARBA00022692"/>
    </source>
</evidence>
<dbReference type="GO" id="GO:0006513">
    <property type="term" value="P:protein monoubiquitination"/>
    <property type="evidence" value="ECO:0007669"/>
    <property type="project" value="TreeGrafter"/>
</dbReference>
<keyword evidence="13" id="KW-0576">Peroxisome</keyword>
<evidence type="ECO:0000256" key="14">
    <source>
        <dbReference type="ARBA" id="ARBA00029692"/>
    </source>
</evidence>
<dbReference type="AlphaFoldDB" id="A0AAD6NL75"/>
<organism evidence="20 21">
    <name type="scientific">Drechslerella dactyloides</name>
    <name type="common">Nematode-trapping fungus</name>
    <name type="synonym">Arthrobotrys dactyloides</name>
    <dbReference type="NCBI Taxonomy" id="74499"/>
    <lineage>
        <taxon>Eukaryota</taxon>
        <taxon>Fungi</taxon>
        <taxon>Dikarya</taxon>
        <taxon>Ascomycota</taxon>
        <taxon>Pezizomycotina</taxon>
        <taxon>Orbiliomycetes</taxon>
        <taxon>Orbiliales</taxon>
        <taxon>Orbiliaceae</taxon>
        <taxon>Drechslerella</taxon>
    </lineage>
</organism>
<dbReference type="EMBL" id="JAQGDS010000003">
    <property type="protein sequence ID" value="KAJ6262015.1"/>
    <property type="molecule type" value="Genomic_DNA"/>
</dbReference>
<evidence type="ECO:0000313" key="20">
    <source>
        <dbReference type="EMBL" id="KAJ6262015.1"/>
    </source>
</evidence>
<feature type="region of interest" description="Disordered" evidence="16">
    <location>
        <begin position="443"/>
        <end position="476"/>
    </location>
</feature>
<proteinExistence type="inferred from homology"/>
<dbReference type="InterPro" id="IPR013083">
    <property type="entry name" value="Znf_RING/FYVE/PHD"/>
</dbReference>
<gene>
    <name evidence="20" type="ORF">Dda_2817</name>
</gene>
<evidence type="ECO:0000259" key="18">
    <source>
        <dbReference type="Pfam" id="PF02656"/>
    </source>
</evidence>
<evidence type="ECO:0000256" key="3">
    <source>
        <dbReference type="ARBA" id="ARBA00008704"/>
    </source>
</evidence>
<evidence type="ECO:0000256" key="9">
    <source>
        <dbReference type="ARBA" id="ARBA00022833"/>
    </source>
</evidence>
<dbReference type="PANTHER" id="PTHR12888:SF0">
    <property type="entry name" value="PEROXISOME ASSEMBLY PROTEIN 12"/>
    <property type="match status" value="1"/>
</dbReference>
<dbReference type="GO" id="GO:0016562">
    <property type="term" value="P:protein import into peroxisome matrix, receptor recycling"/>
    <property type="evidence" value="ECO:0007669"/>
    <property type="project" value="UniProtKB-ARBA"/>
</dbReference>
<evidence type="ECO:0000256" key="17">
    <source>
        <dbReference type="SAM" id="Phobius"/>
    </source>
</evidence>
<feature type="domain" description="DUF202" evidence="18">
    <location>
        <begin position="45"/>
        <end position="115"/>
    </location>
</feature>
<dbReference type="InterPro" id="IPR017375">
    <property type="entry name" value="PEX12"/>
</dbReference>
<evidence type="ECO:0000259" key="19">
    <source>
        <dbReference type="Pfam" id="PF04757"/>
    </source>
</evidence>
<dbReference type="InterPro" id="IPR003807">
    <property type="entry name" value="DUF202"/>
</dbReference>
<evidence type="ECO:0000256" key="13">
    <source>
        <dbReference type="ARBA" id="ARBA00023140"/>
    </source>
</evidence>
<sequence>MDGYGTFDSRTNFVLVEEVGQNANLFLARPLTGPLVFENNASDARDHCANERNFLSWLRLSSYLCIMSVAVMTTFHFSDQPTRLERAIAFPLGMVFWVLAMLSLACGVVNYLKTIEKYSRKVPLVQSGWPTQLNRLYPASTPVALQHLVAPTEPPLRQVPREDLGAPRFRRQVRLHQALQTRFPRVDVRHRENDLVRDDWRPWSGGGGIEYRTGENQRFVRLPRNTVEVEDRLAGDRDLDPQPLGDWLNLPCWKQLVEDEGPPPGAVRHPYAEQTLLSQHPSNIQLEQVVRIERGRLVGVPVPGAVGRAVRPRRIEQDEIEAWKRGRTREGREGGDRARERAEEEGGVWRDHVFVGLVDGEFESQPERERVAVDGAVDRCSEALLERQQIRLGFGGSIGGELWPEREAGLEVPPEDREAVVDPLLLALVAVDETLIERDARPRLGDCKRGGDSDGALPREERRRGQRGGDVDEDDVGVAATHSAGVWRHAFVCGKRSLIGLPGWNERANARLRTTLLKFTTTTTTITTNKERSPPPPAATMEFMSNISSGIDDNKPSLFELVSEQQLRDLLEPSVRYLLAIITQRYPRYLIRIVNRFDEAYALLMLLVERHYLKAWNGSFTENFYGIKRERVLTVNELPTASRAAPGPLREATKLGELDIWKALLVIVGIPYFKRKLDDLYEIHAGGAAQSLFTNYRPREEELDENATTSEKVLHKMKVGFRKAYPAINAAYYLSMLGFNLAYLFNKSYYHSPFDYLVGLRMRRLTEADHRAYEALKAVNRRPGLAPILSWWTMFSPKVFSRVILPKLLDSLKVLLPTSIFFLKFLEWWYASDFARQLSSKTSATIELSRPSVPAPPPAEEKRREASKKLVELPKDSKVCAICGNEMTNPAAIQTGFVFCYPCVYRWIEEDVGPWCPVTGAKLLGGSEGLRRIMV</sequence>
<reference evidence="20" key="1">
    <citation type="submission" date="2023-01" db="EMBL/GenBank/DDBJ databases">
        <title>The chitinases involved in constricting ring structure development in the nematode-trapping fungus Drechslerella dactyloides.</title>
        <authorList>
            <person name="Wang R."/>
            <person name="Zhang L."/>
            <person name="Tang P."/>
            <person name="Li S."/>
            <person name="Liang L."/>
        </authorList>
    </citation>
    <scope>NUCLEOTIDE SEQUENCE</scope>
    <source>
        <strain evidence="20">YMF1.00031</strain>
    </source>
</reference>
<keyword evidence="9" id="KW-0862">Zinc</keyword>
<comment type="pathway">
    <text evidence="2">Protein modification; protein ubiquitination.</text>
</comment>
<feature type="transmembrane region" description="Helical" evidence="17">
    <location>
        <begin position="60"/>
        <end position="77"/>
    </location>
</feature>
<feature type="region of interest" description="Disordered" evidence="16">
    <location>
        <begin position="848"/>
        <end position="867"/>
    </location>
</feature>
<comment type="subcellular location">
    <subcellularLocation>
        <location evidence="1">Peroxisome membrane</location>
        <topology evidence="1">Multi-pass membrane protein</topology>
    </subcellularLocation>
</comment>
<dbReference type="GO" id="GO:0004842">
    <property type="term" value="F:ubiquitin-protein transferase activity"/>
    <property type="evidence" value="ECO:0007669"/>
    <property type="project" value="TreeGrafter"/>
</dbReference>